<sequence>MKNKFEIDNAMEFQNNFWTDKKNGFGLRFAGGWLIAIIAIALIGFVKISISLLLPGIGLNPYYFIAMGTISFIICYYLVFKEDHYLKYFAEFENWTKERKRLNALLSIGSIILIITSFFLSLLYFK</sequence>
<evidence type="ECO:0000313" key="2">
    <source>
        <dbReference type="EMBL" id="NEV95042.1"/>
    </source>
</evidence>
<feature type="transmembrane region" description="Helical" evidence="1">
    <location>
        <begin position="62"/>
        <end position="80"/>
    </location>
</feature>
<accession>A0A6B3R3P9</accession>
<evidence type="ECO:0000256" key="1">
    <source>
        <dbReference type="SAM" id="Phobius"/>
    </source>
</evidence>
<evidence type="ECO:0000313" key="3">
    <source>
        <dbReference type="Proteomes" id="UP000478505"/>
    </source>
</evidence>
<gene>
    <name evidence="2" type="ORF">G3567_12935</name>
</gene>
<keyword evidence="1" id="KW-1133">Transmembrane helix</keyword>
<proteinExistence type="predicted"/>
<organism evidence="2 3">
    <name type="scientific">Psychroflexus aurantiacus</name>
    <dbReference type="NCBI Taxonomy" id="2709310"/>
    <lineage>
        <taxon>Bacteria</taxon>
        <taxon>Pseudomonadati</taxon>
        <taxon>Bacteroidota</taxon>
        <taxon>Flavobacteriia</taxon>
        <taxon>Flavobacteriales</taxon>
        <taxon>Flavobacteriaceae</taxon>
        <taxon>Psychroflexus</taxon>
    </lineage>
</organism>
<keyword evidence="3" id="KW-1185">Reference proteome</keyword>
<feature type="transmembrane region" description="Helical" evidence="1">
    <location>
        <begin position="29"/>
        <end position="50"/>
    </location>
</feature>
<protein>
    <submittedName>
        <fullName evidence="2">Uncharacterized protein</fullName>
    </submittedName>
</protein>
<name>A0A6B3R3P9_9FLAO</name>
<keyword evidence="1" id="KW-0472">Membrane</keyword>
<feature type="transmembrane region" description="Helical" evidence="1">
    <location>
        <begin position="101"/>
        <end position="125"/>
    </location>
</feature>
<comment type="caution">
    <text evidence="2">The sequence shown here is derived from an EMBL/GenBank/DDBJ whole genome shotgun (WGS) entry which is preliminary data.</text>
</comment>
<keyword evidence="1" id="KW-0812">Transmembrane</keyword>
<reference evidence="2 3" key="1">
    <citation type="submission" date="2020-02" db="EMBL/GenBank/DDBJ databases">
        <title>Flavobacteriaceae Psychroflexus bacterium YR1-1, complete genome.</title>
        <authorList>
            <person name="Li Y."/>
            <person name="Wu S."/>
        </authorList>
    </citation>
    <scope>NUCLEOTIDE SEQUENCE [LARGE SCALE GENOMIC DNA]</scope>
    <source>
        <strain evidence="2 3">YR1-1</strain>
    </source>
</reference>
<dbReference type="Proteomes" id="UP000478505">
    <property type="component" value="Unassembled WGS sequence"/>
</dbReference>
<dbReference type="EMBL" id="JAAIKD010000011">
    <property type="protein sequence ID" value="NEV95042.1"/>
    <property type="molecule type" value="Genomic_DNA"/>
</dbReference>
<dbReference type="AlphaFoldDB" id="A0A6B3R3P9"/>